<evidence type="ECO:0000313" key="8">
    <source>
        <dbReference type="EMBL" id="KHD84166.1"/>
    </source>
</evidence>
<dbReference type="InterPro" id="IPR036633">
    <property type="entry name" value="Prn/Lys/Arg_de-COase_C_sf"/>
</dbReference>
<organism evidence="8 9">
    <name type="scientific">Heyndrickxia ginsengihumi</name>
    <dbReference type="NCBI Taxonomy" id="363870"/>
    <lineage>
        <taxon>Bacteria</taxon>
        <taxon>Bacillati</taxon>
        <taxon>Bacillota</taxon>
        <taxon>Bacilli</taxon>
        <taxon>Bacillales</taxon>
        <taxon>Bacillaceae</taxon>
        <taxon>Heyndrickxia</taxon>
    </lineage>
</organism>
<evidence type="ECO:0000256" key="3">
    <source>
        <dbReference type="ARBA" id="ARBA00022793"/>
    </source>
</evidence>
<dbReference type="PANTHER" id="PTHR43277:SF3">
    <property type="entry name" value="DECARBOXYLASE, PUTATIVE-RELATED"/>
    <property type="match status" value="1"/>
</dbReference>
<dbReference type="PANTHER" id="PTHR43277">
    <property type="entry name" value="ARGININE DECARBOXYLASE"/>
    <property type="match status" value="1"/>
</dbReference>
<proteinExistence type="inferred from homology"/>
<keyword evidence="5" id="KW-0456">Lyase</keyword>
<feature type="domain" description="Orn/Lys/Arg decarboxylase C-terminal" evidence="7">
    <location>
        <begin position="386"/>
        <end position="455"/>
    </location>
</feature>
<dbReference type="EMBL" id="JRUN01000090">
    <property type="protein sequence ID" value="KHD84166.1"/>
    <property type="molecule type" value="Genomic_DNA"/>
</dbReference>
<evidence type="ECO:0000256" key="1">
    <source>
        <dbReference type="ARBA" id="ARBA00001933"/>
    </source>
</evidence>
<comment type="caution">
    <text evidence="8">The sequence shown here is derived from an EMBL/GenBank/DDBJ whole genome shotgun (WGS) entry which is preliminary data.</text>
</comment>
<dbReference type="Proteomes" id="UP000030588">
    <property type="component" value="Unassembled WGS sequence"/>
</dbReference>
<gene>
    <name evidence="8" type="ORF">NG54_17320</name>
</gene>
<dbReference type="RefSeq" id="WP_025730372.1">
    <property type="nucleotide sequence ID" value="NZ_JBCNCG010000037.1"/>
</dbReference>
<dbReference type="InterPro" id="IPR015424">
    <property type="entry name" value="PyrdxlP-dep_Trfase"/>
</dbReference>
<dbReference type="STRING" id="363870.NG54_17320"/>
<protein>
    <submittedName>
        <fullName evidence="8">Decarboxylase</fullName>
    </submittedName>
</protein>
<sequence>MNQINMPLYTALEEFKQKNPISFHVPGHKNGLLMEAFNQNIVSSLQYDVTELSGLDDLHHAEGVISEAQQLLSHYYHSVKSYFLVNGTTVGNLAMILSVCKAGDYVLVDRNCHKSVLNALRIANVKPIFVFPTIDSDIKVGNGFQRSLVEQAFQQYKHIKACIFTYPNYYGMTYDLQSIIDCAHKHGSIVLVDEAHGPHFALGFPFPSPAAECGADMVVHSAHKMLPAMTMGSYLHVYNESIPIEKVEYYLSVLQSSSPSYPIMMSLDYARWYVANFTKEDISYTLKQRESFIKALRNIGIRVVETPGQDPLKLLISKDEVSGFDLQKGLEHVGLFSEMADFYRVVFVLPLLKKDVEYPYQEAIDRMNSAELETLPTIKGDLKTIKFPEVITEPVLSYDEMERCTIEWVSIKQAKNCIAAKMIIPYPPGIPLLFPGEVITDVHIQAIQQLRMYRASLQGEHKLDEDKLAVFKLN</sequence>
<name>A0A0A6V9A7_9BACI</name>
<keyword evidence="4" id="KW-0663">Pyridoxal phosphate</keyword>
<reference evidence="8 9" key="1">
    <citation type="submission" date="2014-10" db="EMBL/GenBank/DDBJ databases">
        <title>Draft genome of phytase producing Bacillus ginsengihumi strain M2.11.</title>
        <authorList>
            <person name="Toymentseva A."/>
            <person name="Boulygina E.A."/>
            <person name="Kazakov S.V."/>
            <person name="Kayumov I."/>
            <person name="Suleimanova A.D."/>
            <person name="Mardanova A.M."/>
            <person name="Maria S.N."/>
            <person name="Sergey M.Y."/>
            <person name="Sharipova M.R."/>
        </authorList>
    </citation>
    <scope>NUCLEOTIDE SEQUENCE [LARGE SCALE GENOMIC DNA]</scope>
    <source>
        <strain evidence="8 9">M2.11</strain>
    </source>
</reference>
<dbReference type="OrthoDB" id="9815233at2"/>
<evidence type="ECO:0000256" key="2">
    <source>
        <dbReference type="ARBA" id="ARBA00010671"/>
    </source>
</evidence>
<dbReference type="Pfam" id="PF03711">
    <property type="entry name" value="OKR_DC_1_C"/>
    <property type="match status" value="1"/>
</dbReference>
<dbReference type="SUPFAM" id="SSF55904">
    <property type="entry name" value="Ornithine decarboxylase C-terminal domain"/>
    <property type="match status" value="1"/>
</dbReference>
<dbReference type="GO" id="GO:0016831">
    <property type="term" value="F:carboxy-lyase activity"/>
    <property type="evidence" value="ECO:0007669"/>
    <property type="project" value="UniProtKB-KW"/>
</dbReference>
<keyword evidence="3" id="KW-0210">Decarboxylase</keyword>
<evidence type="ECO:0000313" key="9">
    <source>
        <dbReference type="Proteomes" id="UP000030588"/>
    </source>
</evidence>
<dbReference type="InterPro" id="IPR008286">
    <property type="entry name" value="Prn/Lys/Arg_de-COase_C"/>
</dbReference>
<dbReference type="InterPro" id="IPR000310">
    <property type="entry name" value="Orn/Lys/Arg_deCO2ase_major_dom"/>
</dbReference>
<dbReference type="Gene3D" id="3.40.640.10">
    <property type="entry name" value="Type I PLP-dependent aspartate aminotransferase-like (Major domain)"/>
    <property type="match status" value="1"/>
</dbReference>
<dbReference type="InterPro" id="IPR052357">
    <property type="entry name" value="Orn_Lys_Arg_decarboxylase-I"/>
</dbReference>
<comment type="cofactor">
    <cofactor evidence="1">
        <name>pyridoxal 5'-phosphate</name>
        <dbReference type="ChEBI" id="CHEBI:597326"/>
    </cofactor>
</comment>
<evidence type="ECO:0000259" key="7">
    <source>
        <dbReference type="Pfam" id="PF03711"/>
    </source>
</evidence>
<evidence type="ECO:0000256" key="5">
    <source>
        <dbReference type="ARBA" id="ARBA00023239"/>
    </source>
</evidence>
<dbReference type="Gene3D" id="3.90.100.10">
    <property type="entry name" value="Orn/Lys/Arg decarboxylase, C-terminal domain"/>
    <property type="match status" value="1"/>
</dbReference>
<evidence type="ECO:0000259" key="6">
    <source>
        <dbReference type="Pfam" id="PF01276"/>
    </source>
</evidence>
<evidence type="ECO:0000256" key="4">
    <source>
        <dbReference type="ARBA" id="ARBA00022898"/>
    </source>
</evidence>
<dbReference type="InterPro" id="IPR015421">
    <property type="entry name" value="PyrdxlP-dep_Trfase_major"/>
</dbReference>
<dbReference type="Pfam" id="PF01276">
    <property type="entry name" value="OKR_DC_1"/>
    <property type="match status" value="1"/>
</dbReference>
<feature type="domain" description="Orn/Lys/Arg decarboxylases family 1 pyridoxal-P attachment site" evidence="6">
    <location>
        <begin position="7"/>
        <end position="296"/>
    </location>
</feature>
<comment type="similarity">
    <text evidence="2">Belongs to the Orn/Lys/Arg decarboxylase class-I family.</text>
</comment>
<accession>A0A0A6V9A7</accession>
<dbReference type="SUPFAM" id="SSF53383">
    <property type="entry name" value="PLP-dependent transferases"/>
    <property type="match status" value="1"/>
</dbReference>
<dbReference type="AlphaFoldDB" id="A0A0A6V9A7"/>